<accession>A0A8J4E3F8</accession>
<dbReference type="EMBL" id="BOPG01000060">
    <property type="protein sequence ID" value="GIJ60805.1"/>
    <property type="molecule type" value="Genomic_DNA"/>
</dbReference>
<gene>
    <name evidence="10" type="ORF">Vau01_083210</name>
</gene>
<evidence type="ECO:0000256" key="4">
    <source>
        <dbReference type="ARBA" id="ARBA00022475"/>
    </source>
</evidence>
<comment type="similarity">
    <text evidence="2 8">Belongs to the BioY family.</text>
</comment>
<feature type="transmembrane region" description="Helical" evidence="9">
    <location>
        <begin position="52"/>
        <end position="75"/>
    </location>
</feature>
<dbReference type="Pfam" id="PF02632">
    <property type="entry name" value="BioY"/>
    <property type="match status" value="1"/>
</dbReference>
<dbReference type="PANTHER" id="PTHR34295">
    <property type="entry name" value="BIOTIN TRANSPORTER BIOY"/>
    <property type="match status" value="1"/>
</dbReference>
<keyword evidence="3 8" id="KW-0813">Transport</keyword>
<evidence type="ECO:0000313" key="10">
    <source>
        <dbReference type="EMBL" id="GIJ60805.1"/>
    </source>
</evidence>
<sequence>MPVKAADLARIAVFAALIAALGLPGTLTPFGNAVPITAQTLGVMLAGALLGAWRGAAACVVFLILVAAGLPLLAGGRGGLGVFTGPSAGYLVGWPIGAFVIGLLTARMLPNYRLWLGIVINIVGGILVIYAIGIPVQAARVGSGLLAVVQSAVQFLPGDMVKVVVAAIVARQVHRAYPGLVGSGDQ</sequence>
<dbReference type="Proteomes" id="UP000612585">
    <property type="component" value="Unassembled WGS sequence"/>
</dbReference>
<evidence type="ECO:0000256" key="3">
    <source>
        <dbReference type="ARBA" id="ARBA00022448"/>
    </source>
</evidence>
<evidence type="ECO:0000256" key="6">
    <source>
        <dbReference type="ARBA" id="ARBA00022989"/>
    </source>
</evidence>
<keyword evidence="4 8" id="KW-1003">Cell membrane</keyword>
<dbReference type="PANTHER" id="PTHR34295:SF4">
    <property type="entry name" value="BIOTIN TRANSPORTER BIOY-RELATED"/>
    <property type="match status" value="1"/>
</dbReference>
<dbReference type="Gene3D" id="1.10.1760.20">
    <property type="match status" value="1"/>
</dbReference>
<proteinExistence type="inferred from homology"/>
<dbReference type="GO" id="GO:0015225">
    <property type="term" value="F:biotin transmembrane transporter activity"/>
    <property type="evidence" value="ECO:0007669"/>
    <property type="project" value="UniProtKB-UniRule"/>
</dbReference>
<evidence type="ECO:0000256" key="5">
    <source>
        <dbReference type="ARBA" id="ARBA00022692"/>
    </source>
</evidence>
<keyword evidence="5 9" id="KW-0812">Transmembrane</keyword>
<organism evidence="10 11">
    <name type="scientific">Virgisporangium aurantiacum</name>
    <dbReference type="NCBI Taxonomy" id="175570"/>
    <lineage>
        <taxon>Bacteria</taxon>
        <taxon>Bacillati</taxon>
        <taxon>Actinomycetota</taxon>
        <taxon>Actinomycetes</taxon>
        <taxon>Micromonosporales</taxon>
        <taxon>Micromonosporaceae</taxon>
        <taxon>Virgisporangium</taxon>
    </lineage>
</organism>
<comment type="caution">
    <text evidence="10">The sequence shown here is derived from an EMBL/GenBank/DDBJ whole genome shotgun (WGS) entry which is preliminary data.</text>
</comment>
<keyword evidence="7 8" id="KW-0472">Membrane</keyword>
<evidence type="ECO:0000256" key="7">
    <source>
        <dbReference type="ARBA" id="ARBA00023136"/>
    </source>
</evidence>
<comment type="subcellular location">
    <subcellularLocation>
        <location evidence="1 8">Cell membrane</location>
        <topology evidence="1 8">Multi-pass membrane protein</topology>
    </subcellularLocation>
</comment>
<evidence type="ECO:0000256" key="9">
    <source>
        <dbReference type="SAM" id="Phobius"/>
    </source>
</evidence>
<dbReference type="GO" id="GO:0005886">
    <property type="term" value="C:plasma membrane"/>
    <property type="evidence" value="ECO:0007669"/>
    <property type="project" value="UniProtKB-SubCell"/>
</dbReference>
<evidence type="ECO:0000256" key="8">
    <source>
        <dbReference type="PIRNR" id="PIRNR016661"/>
    </source>
</evidence>
<evidence type="ECO:0000256" key="2">
    <source>
        <dbReference type="ARBA" id="ARBA00010692"/>
    </source>
</evidence>
<feature type="transmembrane region" description="Helical" evidence="9">
    <location>
        <begin position="87"/>
        <end position="106"/>
    </location>
</feature>
<keyword evidence="11" id="KW-1185">Reference proteome</keyword>
<reference evidence="10" key="1">
    <citation type="submission" date="2021-01" db="EMBL/GenBank/DDBJ databases">
        <title>Whole genome shotgun sequence of Virgisporangium aurantiacum NBRC 16421.</title>
        <authorList>
            <person name="Komaki H."/>
            <person name="Tamura T."/>
        </authorList>
    </citation>
    <scope>NUCLEOTIDE SEQUENCE</scope>
    <source>
        <strain evidence="10">NBRC 16421</strain>
    </source>
</reference>
<name>A0A8J4E3F8_9ACTN</name>
<evidence type="ECO:0000256" key="1">
    <source>
        <dbReference type="ARBA" id="ARBA00004651"/>
    </source>
</evidence>
<dbReference type="AlphaFoldDB" id="A0A8J4E3F8"/>
<keyword evidence="6 9" id="KW-1133">Transmembrane helix</keyword>
<feature type="transmembrane region" description="Helical" evidence="9">
    <location>
        <begin position="112"/>
        <end position="133"/>
    </location>
</feature>
<evidence type="ECO:0000313" key="11">
    <source>
        <dbReference type="Proteomes" id="UP000612585"/>
    </source>
</evidence>
<dbReference type="PIRSF" id="PIRSF016661">
    <property type="entry name" value="BioY"/>
    <property type="match status" value="1"/>
</dbReference>
<protein>
    <recommendedName>
        <fullName evidence="8">Biotin transporter</fullName>
    </recommendedName>
</protein>
<dbReference type="InterPro" id="IPR003784">
    <property type="entry name" value="BioY"/>
</dbReference>
<dbReference type="RefSeq" id="WP_239152275.1">
    <property type="nucleotide sequence ID" value="NZ_BOPG01000060.1"/>
</dbReference>